<dbReference type="EMBL" id="MK450426">
    <property type="protein sequence ID" value="QAX94040.1"/>
    <property type="molecule type" value="Genomic_DNA"/>
</dbReference>
<sequence length="90" mass="9888">MILPVLIGLRTHESTRVARKVFEPVCWAEDAEPEFVSVASYDSRADGVTTVPTIRVYDDADPYGDPLVEHVGAVDADSIRALLTEARTMI</sequence>
<gene>
    <name evidence="1" type="primary">45</name>
    <name evidence="1" type="ORF">SEA_EURATIS_45</name>
</gene>
<protein>
    <submittedName>
        <fullName evidence="1">Thioredoxin</fullName>
    </submittedName>
</protein>
<dbReference type="Proteomes" id="UP000290796">
    <property type="component" value="Segment"/>
</dbReference>
<name>A0A411B125_9CAUD</name>
<accession>A0A411B125</accession>
<organism evidence="1 2">
    <name type="scientific">Streptomyces phage Euratis</name>
    <dbReference type="NCBI Taxonomy" id="2510569"/>
    <lineage>
        <taxon>Viruses</taxon>
        <taxon>Duplodnaviria</taxon>
        <taxon>Heunggongvirae</taxon>
        <taxon>Uroviricota</taxon>
        <taxon>Caudoviricetes</taxon>
        <taxon>Colingsworthviridae</taxon>
        <taxon>Vashvirus</taxon>
        <taxon>Vashvirus euratis</taxon>
    </lineage>
</organism>
<evidence type="ECO:0000313" key="2">
    <source>
        <dbReference type="Proteomes" id="UP000290796"/>
    </source>
</evidence>
<keyword evidence="2" id="KW-1185">Reference proteome</keyword>
<reference evidence="1 2" key="1">
    <citation type="submission" date="2019-01" db="EMBL/GenBank/DDBJ databases">
        <authorList>
            <person name="Russe A."/>
            <person name="Sprabary S.L."/>
            <person name="Nayek S."/>
            <person name="Klug H.M."/>
            <person name="Layton S.R."/>
            <person name="Kim T."/>
            <person name="Hughes L.E."/>
            <person name="Garlena R.A."/>
            <person name="Russell D.A."/>
            <person name="Pope W.H."/>
            <person name="Jacobs-Sera D."/>
            <person name="Hatfull G.F."/>
        </authorList>
    </citation>
    <scope>NUCLEOTIDE SEQUENCE [LARGE SCALE GENOMIC DNA]</scope>
</reference>
<proteinExistence type="predicted"/>
<evidence type="ECO:0000313" key="1">
    <source>
        <dbReference type="EMBL" id="QAX94040.1"/>
    </source>
</evidence>